<accession>A0A9W6GR95</accession>
<dbReference type="AlphaFoldDB" id="A0A9W6GR95"/>
<comment type="subcellular location">
    <subcellularLocation>
        <location evidence="1 4">Bacterial flagellum basal body</location>
    </subcellularLocation>
</comment>
<evidence type="ECO:0000259" key="6">
    <source>
        <dbReference type="Pfam" id="PF06429"/>
    </source>
</evidence>
<dbReference type="NCBIfam" id="NF009282">
    <property type="entry name" value="PRK12642.1"/>
    <property type="match status" value="1"/>
</dbReference>
<evidence type="ECO:0000313" key="9">
    <source>
        <dbReference type="Proteomes" id="UP001144323"/>
    </source>
</evidence>
<organism evidence="8 9">
    <name type="scientific">Methylocystis echinoides</name>
    <dbReference type="NCBI Taxonomy" id="29468"/>
    <lineage>
        <taxon>Bacteria</taxon>
        <taxon>Pseudomonadati</taxon>
        <taxon>Pseudomonadota</taxon>
        <taxon>Alphaproteobacteria</taxon>
        <taxon>Hyphomicrobiales</taxon>
        <taxon>Methylocystaceae</taxon>
        <taxon>Methylocystis</taxon>
    </lineage>
</organism>
<evidence type="ECO:0000256" key="1">
    <source>
        <dbReference type="ARBA" id="ARBA00004117"/>
    </source>
</evidence>
<sequence>MQSAFYVTLSSQVALDKRLTTIAENVANAGTVGYRATGVNFDTVLSKASPTRTAYASAGPDFISRSSGGLVKTDNPLDVAVVGDAWFAIQTPQGVAYTRDGRFQMAETGDVRTLLGFPVLDAGNAPIVLDPTAGAPMIFRDGTIQQGDRQIGAVGLFEIDDAATLKRGENSSVIPSTPATPVINFIRNGVAQGHLENANVSPVTEITRLIMAHRSFESASAAYDMLDSSQRAAVRTLGGG</sequence>
<evidence type="ECO:0000313" key="8">
    <source>
        <dbReference type="EMBL" id="GLI91632.1"/>
    </source>
</evidence>
<dbReference type="InterPro" id="IPR010930">
    <property type="entry name" value="Flg_bb/hook_C_dom"/>
</dbReference>
<feature type="domain" description="Flagellar basal body rod protein N-terminal" evidence="5">
    <location>
        <begin position="6"/>
        <end position="35"/>
    </location>
</feature>
<keyword evidence="8" id="KW-0966">Cell projection</keyword>
<dbReference type="Pfam" id="PF06429">
    <property type="entry name" value="Flg_bbr_C"/>
    <property type="match status" value="1"/>
</dbReference>
<feature type="domain" description="Flagellar hook protein FlgE/F/G-like D1" evidence="7">
    <location>
        <begin position="80"/>
        <end position="145"/>
    </location>
</feature>
<reference evidence="8" key="1">
    <citation type="journal article" date="2023" name="Int. J. Syst. Evol. Microbiol.">
        <title>Methylocystis iwaonis sp. nov., a type II methane-oxidizing bacterium from surface soil of a rice paddy field in Japan, and emended description of the genus Methylocystis (ex Whittenbury et al. 1970) Bowman et al. 1993.</title>
        <authorList>
            <person name="Kaise H."/>
            <person name="Sawadogo J.B."/>
            <person name="Alam M.S."/>
            <person name="Ueno C."/>
            <person name="Dianou D."/>
            <person name="Shinjo R."/>
            <person name="Asakawa S."/>
        </authorList>
    </citation>
    <scope>NUCLEOTIDE SEQUENCE</scope>
    <source>
        <strain evidence="8">LMG27198</strain>
    </source>
</reference>
<dbReference type="GO" id="GO:0009425">
    <property type="term" value="C:bacterial-type flagellum basal body"/>
    <property type="evidence" value="ECO:0007669"/>
    <property type="project" value="UniProtKB-SubCell"/>
</dbReference>
<dbReference type="Pfam" id="PF22692">
    <property type="entry name" value="LlgE_F_G_D1"/>
    <property type="match status" value="1"/>
</dbReference>
<dbReference type="InterPro" id="IPR053967">
    <property type="entry name" value="LlgE_F_G-like_D1"/>
</dbReference>
<dbReference type="Pfam" id="PF00460">
    <property type="entry name" value="Flg_bb_rod"/>
    <property type="match status" value="1"/>
</dbReference>
<keyword evidence="9" id="KW-1185">Reference proteome</keyword>
<evidence type="ECO:0000256" key="2">
    <source>
        <dbReference type="ARBA" id="ARBA00009677"/>
    </source>
</evidence>
<dbReference type="PANTHER" id="PTHR30435">
    <property type="entry name" value="FLAGELLAR PROTEIN"/>
    <property type="match status" value="1"/>
</dbReference>
<evidence type="ECO:0000259" key="5">
    <source>
        <dbReference type="Pfam" id="PF00460"/>
    </source>
</evidence>
<dbReference type="InterPro" id="IPR001444">
    <property type="entry name" value="Flag_bb_rod_N"/>
</dbReference>
<dbReference type="RefSeq" id="WP_281800368.1">
    <property type="nucleotide sequence ID" value="NZ_BSEC01000001.1"/>
</dbReference>
<proteinExistence type="inferred from homology"/>
<evidence type="ECO:0000256" key="3">
    <source>
        <dbReference type="ARBA" id="ARBA00023143"/>
    </source>
</evidence>
<dbReference type="NCBIfam" id="TIGR03506">
    <property type="entry name" value="FlgEFG_subfam"/>
    <property type="match status" value="1"/>
</dbReference>
<keyword evidence="3 4" id="KW-0975">Bacterial flagellum</keyword>
<keyword evidence="8" id="KW-0969">Cilium</keyword>
<dbReference type="GO" id="GO:0071978">
    <property type="term" value="P:bacterial-type flagellum-dependent swarming motility"/>
    <property type="evidence" value="ECO:0007669"/>
    <property type="project" value="TreeGrafter"/>
</dbReference>
<evidence type="ECO:0000259" key="7">
    <source>
        <dbReference type="Pfam" id="PF22692"/>
    </source>
</evidence>
<dbReference type="InterPro" id="IPR037925">
    <property type="entry name" value="FlgE/F/G-like"/>
</dbReference>
<name>A0A9W6GR95_9HYPH</name>
<gene>
    <name evidence="8" type="ORF">LMG27198_06240</name>
</gene>
<feature type="domain" description="Flagellar basal-body/hook protein C-terminal" evidence="6">
    <location>
        <begin position="191"/>
        <end position="234"/>
    </location>
</feature>
<comment type="similarity">
    <text evidence="2 4">Belongs to the flagella basal body rod proteins family.</text>
</comment>
<comment type="caution">
    <text evidence="8">The sequence shown here is derived from an EMBL/GenBank/DDBJ whole genome shotgun (WGS) entry which is preliminary data.</text>
</comment>
<dbReference type="Proteomes" id="UP001144323">
    <property type="component" value="Unassembled WGS sequence"/>
</dbReference>
<dbReference type="PANTHER" id="PTHR30435:SF19">
    <property type="entry name" value="FLAGELLAR BASAL-BODY ROD PROTEIN FLGG"/>
    <property type="match status" value="1"/>
</dbReference>
<dbReference type="SUPFAM" id="SSF117143">
    <property type="entry name" value="Flagellar hook protein flgE"/>
    <property type="match status" value="1"/>
</dbReference>
<protein>
    <submittedName>
        <fullName evidence="8">Flagellar basal-body rod protein FlgF</fullName>
    </submittedName>
</protein>
<dbReference type="EMBL" id="BSEC01000001">
    <property type="protein sequence ID" value="GLI91632.1"/>
    <property type="molecule type" value="Genomic_DNA"/>
</dbReference>
<evidence type="ECO:0000256" key="4">
    <source>
        <dbReference type="RuleBase" id="RU362116"/>
    </source>
</evidence>
<keyword evidence="8" id="KW-0282">Flagellum</keyword>
<dbReference type="InterPro" id="IPR020013">
    <property type="entry name" value="Flagellar_FlgE/F/G"/>
</dbReference>